<dbReference type="Gene3D" id="2.40.10.10">
    <property type="entry name" value="Trypsin-like serine proteases"/>
    <property type="match status" value="2"/>
</dbReference>
<gene>
    <name evidence="10" type="ORF">J0911_11190</name>
</gene>
<organism evidence="10 11">
    <name type="scientific">Myceligenerans salitolerans</name>
    <dbReference type="NCBI Taxonomy" id="1230528"/>
    <lineage>
        <taxon>Bacteria</taxon>
        <taxon>Bacillati</taxon>
        <taxon>Actinomycetota</taxon>
        <taxon>Actinomycetes</taxon>
        <taxon>Micrococcales</taxon>
        <taxon>Promicromonosporaceae</taxon>
        <taxon>Myceligenerans</taxon>
    </lineage>
</organism>
<name>A0ABS3I995_9MICO</name>
<dbReference type="InterPro" id="IPR043504">
    <property type="entry name" value="Peptidase_S1_PA_chymotrypsin"/>
</dbReference>
<dbReference type="InterPro" id="IPR009003">
    <property type="entry name" value="Peptidase_S1_PA"/>
</dbReference>
<feature type="domain" description="Peptidase S1A alpha-lytic prodomain" evidence="9">
    <location>
        <begin position="122"/>
        <end position="178"/>
    </location>
</feature>
<feature type="signal peptide" evidence="8">
    <location>
        <begin position="1"/>
        <end position="30"/>
    </location>
</feature>
<dbReference type="InterPro" id="IPR004236">
    <property type="entry name" value="Pept_S1_alpha_lytic"/>
</dbReference>
<dbReference type="PIRSF" id="PIRSF001134">
    <property type="entry name" value="Streptogrisin"/>
    <property type="match status" value="1"/>
</dbReference>
<protein>
    <submittedName>
        <fullName evidence="10">S1 family peptidase</fullName>
    </submittedName>
</protein>
<evidence type="ECO:0000313" key="11">
    <source>
        <dbReference type="Proteomes" id="UP000664617"/>
    </source>
</evidence>
<dbReference type="SUPFAM" id="SSF50494">
    <property type="entry name" value="Trypsin-like serine proteases"/>
    <property type="match status" value="1"/>
</dbReference>
<comment type="caution">
    <text evidence="10">The sequence shown here is derived from an EMBL/GenBank/DDBJ whole genome shotgun (WGS) entry which is preliminary data.</text>
</comment>
<feature type="chain" id="PRO_5047486931" evidence="8">
    <location>
        <begin position="31"/>
        <end position="377"/>
    </location>
</feature>
<evidence type="ECO:0000313" key="10">
    <source>
        <dbReference type="EMBL" id="MBO0609589.1"/>
    </source>
</evidence>
<keyword evidence="4" id="KW-0378">Hydrolase</keyword>
<dbReference type="Proteomes" id="UP000664617">
    <property type="component" value="Unassembled WGS sequence"/>
</dbReference>
<evidence type="ECO:0000256" key="8">
    <source>
        <dbReference type="SAM" id="SignalP"/>
    </source>
</evidence>
<evidence type="ECO:0000256" key="1">
    <source>
        <dbReference type="ARBA" id="ARBA00007664"/>
    </source>
</evidence>
<evidence type="ECO:0000256" key="6">
    <source>
        <dbReference type="ARBA" id="ARBA00023145"/>
    </source>
</evidence>
<evidence type="ECO:0000256" key="4">
    <source>
        <dbReference type="ARBA" id="ARBA00022801"/>
    </source>
</evidence>
<comment type="similarity">
    <text evidence="1">Belongs to the peptidase S1 family.</text>
</comment>
<keyword evidence="7" id="KW-1015">Disulfide bond</keyword>
<keyword evidence="2" id="KW-0645">Protease</keyword>
<evidence type="ECO:0000256" key="3">
    <source>
        <dbReference type="ARBA" id="ARBA00022729"/>
    </source>
</evidence>
<dbReference type="Pfam" id="PF02983">
    <property type="entry name" value="Pro_Al_protease"/>
    <property type="match status" value="1"/>
</dbReference>
<keyword evidence="3 8" id="KW-0732">Signal</keyword>
<reference evidence="11" key="1">
    <citation type="submission" date="2023-07" db="EMBL/GenBank/DDBJ databases">
        <title>Myceligenerans salitolerans sp. nov., a halotolerant actinomycete isolated from a salt lake in Xinjiang, China.</title>
        <authorList>
            <person name="Guan T."/>
        </authorList>
    </citation>
    <scope>NUCLEOTIDE SEQUENCE [LARGE SCALE GENOMIC DNA]</scope>
    <source>
        <strain evidence="11">XHU 5031</strain>
    </source>
</reference>
<keyword evidence="6" id="KW-0865">Zymogen</keyword>
<evidence type="ECO:0000259" key="9">
    <source>
        <dbReference type="Pfam" id="PF02983"/>
    </source>
</evidence>
<dbReference type="RefSeq" id="WP_207275545.1">
    <property type="nucleotide sequence ID" value="NZ_JAFMPK010000044.1"/>
</dbReference>
<keyword evidence="11" id="KW-1185">Reference proteome</keyword>
<dbReference type="CDD" id="cd21112">
    <property type="entry name" value="alphaLP-like"/>
    <property type="match status" value="1"/>
</dbReference>
<dbReference type="PRINTS" id="PR00861">
    <property type="entry name" value="ALYTICPTASE"/>
</dbReference>
<dbReference type="InterPro" id="IPR035070">
    <property type="entry name" value="Streptogrisin_prodomain"/>
</dbReference>
<proteinExistence type="inferred from homology"/>
<evidence type="ECO:0000256" key="2">
    <source>
        <dbReference type="ARBA" id="ARBA00022670"/>
    </source>
</evidence>
<sequence>MRRTHTRALVAATAALTAVGGAWTAGTATAAPGQDSAAASAYAPGMLDALERDLGLGTDEAVELLQAEAHLTTTSERLTASLDESFAGSWVGDSADLTVAVTDAADVAAVEKAGAEAVVVEHSLDALDAWTAELDDALAGADGVPSYFVDVEANSIVIGVREDARAEAAALVERAGIPADAVTYEVTDAEPRPLIDVVGGNAYYIGSGSRCSVGFSVTGGFVTAGHCGSTGATTSQPSGQFRVSSFPGNDYAYVAVGSGNNLVPGVNGYDGNTYAVTGHSVAPVGSTVCRSGSTTGWHCGTIEALNATVNYSQGSVYGLIQTNVCAEPGDSGGSLLAGNSAQGMTSGGSGNCSSGGRTFFQPVGEALSAAGVSLLTY</sequence>
<accession>A0ABS3I995</accession>
<keyword evidence="5" id="KW-0720">Serine protease</keyword>
<dbReference type="EMBL" id="JAFMPK010000044">
    <property type="protein sequence ID" value="MBO0609589.1"/>
    <property type="molecule type" value="Genomic_DNA"/>
</dbReference>
<evidence type="ECO:0000256" key="7">
    <source>
        <dbReference type="ARBA" id="ARBA00023157"/>
    </source>
</evidence>
<dbReference type="Gene3D" id="3.30.300.50">
    <property type="match status" value="2"/>
</dbReference>
<evidence type="ECO:0000256" key="5">
    <source>
        <dbReference type="ARBA" id="ARBA00022825"/>
    </source>
</evidence>
<dbReference type="InterPro" id="IPR001316">
    <property type="entry name" value="Pept_S1A_streptogrisin"/>
</dbReference>